<dbReference type="AlphaFoldDB" id="A0A919XML0"/>
<protein>
    <submittedName>
        <fullName evidence="2">Uncharacterized protein</fullName>
    </submittedName>
</protein>
<proteinExistence type="predicted"/>
<feature type="compositionally biased region" description="Polar residues" evidence="1">
    <location>
        <begin position="47"/>
        <end position="56"/>
    </location>
</feature>
<feature type="region of interest" description="Disordered" evidence="1">
    <location>
        <begin position="27"/>
        <end position="60"/>
    </location>
</feature>
<sequence>MIPQQSPLYDGFTELSNAYRGRITRTTQSYGNEPGISMMNGAASPHRNMQPNQPNDQSERPYILPYDEYEYESIYKQVFLQNA</sequence>
<organism evidence="2 3">
    <name type="scientific">Paenibacillus albilobatus</name>
    <dbReference type="NCBI Taxonomy" id="2716884"/>
    <lineage>
        <taxon>Bacteria</taxon>
        <taxon>Bacillati</taxon>
        <taxon>Bacillota</taxon>
        <taxon>Bacilli</taxon>
        <taxon>Bacillales</taxon>
        <taxon>Paenibacillaceae</taxon>
        <taxon>Paenibacillus</taxon>
    </lineage>
</organism>
<evidence type="ECO:0000313" key="2">
    <source>
        <dbReference type="EMBL" id="GIO33442.1"/>
    </source>
</evidence>
<gene>
    <name evidence="2" type="ORF">J2TS6_45830</name>
</gene>
<name>A0A919XML0_9BACL</name>
<evidence type="ECO:0000256" key="1">
    <source>
        <dbReference type="SAM" id="MobiDB-lite"/>
    </source>
</evidence>
<reference evidence="2" key="1">
    <citation type="submission" date="2021-03" db="EMBL/GenBank/DDBJ databases">
        <title>Antimicrobial resistance genes in bacteria isolated from Japanese honey, and their potential for conferring macrolide and lincosamide resistance in the American foulbrood pathogen Paenibacillus larvae.</title>
        <authorList>
            <person name="Okamoto M."/>
            <person name="Kumagai M."/>
            <person name="Kanamori H."/>
            <person name="Takamatsu D."/>
        </authorList>
    </citation>
    <scope>NUCLEOTIDE SEQUENCE</scope>
    <source>
        <strain evidence="2">J2TS6</strain>
    </source>
</reference>
<comment type="caution">
    <text evidence="2">The sequence shown here is derived from an EMBL/GenBank/DDBJ whole genome shotgun (WGS) entry which is preliminary data.</text>
</comment>
<dbReference type="EMBL" id="BORQ01000006">
    <property type="protein sequence ID" value="GIO33442.1"/>
    <property type="molecule type" value="Genomic_DNA"/>
</dbReference>
<accession>A0A919XML0</accession>
<dbReference type="Proteomes" id="UP000679779">
    <property type="component" value="Unassembled WGS sequence"/>
</dbReference>
<evidence type="ECO:0000313" key="3">
    <source>
        <dbReference type="Proteomes" id="UP000679779"/>
    </source>
</evidence>
<keyword evidence="3" id="KW-1185">Reference proteome</keyword>